<evidence type="ECO:0000256" key="1">
    <source>
        <dbReference type="SAM" id="Phobius"/>
    </source>
</evidence>
<dbReference type="InterPro" id="IPR007404">
    <property type="entry name" value="YdjM-like"/>
</dbReference>
<dbReference type="AlphaFoldDB" id="A0AAP2GTB5"/>
<feature type="transmembrane region" description="Helical" evidence="1">
    <location>
        <begin position="91"/>
        <end position="112"/>
    </location>
</feature>
<feature type="transmembrane region" description="Helical" evidence="1">
    <location>
        <begin position="26"/>
        <end position="47"/>
    </location>
</feature>
<keyword evidence="1" id="KW-0812">Transmembrane</keyword>
<comment type="caution">
    <text evidence="2">The sequence shown here is derived from an EMBL/GenBank/DDBJ whole genome shotgun (WGS) entry which is preliminary data.</text>
</comment>
<protein>
    <submittedName>
        <fullName evidence="2">Metal-dependent hydrolase</fullName>
    </submittedName>
</protein>
<dbReference type="RefSeq" id="WP_254170151.1">
    <property type="nucleotide sequence ID" value="NZ_JAHESF010000074.1"/>
</dbReference>
<keyword evidence="1" id="KW-1133">Transmembrane helix</keyword>
<proteinExistence type="predicted"/>
<keyword evidence="3" id="KW-1185">Reference proteome</keyword>
<name>A0AAP2GTB5_9BACT</name>
<organism evidence="2 3">
    <name type="scientific">Chryseosolibacter histidini</name>
    <dbReference type="NCBI Taxonomy" id="2782349"/>
    <lineage>
        <taxon>Bacteria</taxon>
        <taxon>Pseudomonadati</taxon>
        <taxon>Bacteroidota</taxon>
        <taxon>Cytophagia</taxon>
        <taxon>Cytophagales</taxon>
        <taxon>Chryseotaleaceae</taxon>
        <taxon>Chryseosolibacter</taxon>
    </lineage>
</organism>
<dbReference type="Pfam" id="PF04307">
    <property type="entry name" value="YdjM"/>
    <property type="match status" value="1"/>
</dbReference>
<gene>
    <name evidence="2" type="ORF">KK083_31530</name>
</gene>
<sequence length="339" mass="38666">MDSITHVALGAVVGEAVAGKSLGKRALFLGAIAQSIPDIDFIAAFFLAPADNLLAHRGFTHSFLFGALVALTLAALSLRWYKAHQVPFSRWVFFFGLEILIHLALDACNAYGVGWLEPFSHQRFSFHVLFVADPFYSLAPVLAMIMLMSVSARSTARRFWIWFGIVVSTAYLLYAISGKIMVTRQTTATLAQQRVSYKRLLTTPTPFNSWLWYVVAENGSGFYTGYRSVADAWTDPLLLHYFHKNDSLLSEEINERHDVKQLKKFSQGYYTIEQRGDTLLFNDLRFGQIAGWEYPEAPFVFQYYINYPDANLMVIQRGRFSNWNQHTFSSMIERMRGKK</sequence>
<keyword evidence="2" id="KW-0378">Hydrolase</keyword>
<keyword evidence="1" id="KW-0472">Membrane</keyword>
<evidence type="ECO:0000313" key="3">
    <source>
        <dbReference type="Proteomes" id="UP001319200"/>
    </source>
</evidence>
<reference evidence="2 3" key="1">
    <citation type="submission" date="2021-05" db="EMBL/GenBank/DDBJ databases">
        <title>A Polyphasic approach of four new species of the genus Ohtaekwangia: Ohtaekwangia histidinii sp. nov., Ohtaekwangia cretensis sp. nov., Ohtaekwangia indiensis sp. nov., Ohtaekwangia reichenbachii sp. nov. from diverse environment.</title>
        <authorList>
            <person name="Octaviana S."/>
        </authorList>
    </citation>
    <scope>NUCLEOTIDE SEQUENCE [LARGE SCALE GENOMIC DNA]</scope>
    <source>
        <strain evidence="2 3">PWU4</strain>
    </source>
</reference>
<feature type="transmembrane region" description="Helical" evidence="1">
    <location>
        <begin position="159"/>
        <end position="177"/>
    </location>
</feature>
<feature type="transmembrane region" description="Helical" evidence="1">
    <location>
        <begin position="124"/>
        <end position="147"/>
    </location>
</feature>
<evidence type="ECO:0000313" key="2">
    <source>
        <dbReference type="EMBL" id="MBT1701467.1"/>
    </source>
</evidence>
<accession>A0AAP2GTB5</accession>
<dbReference type="EMBL" id="JAHESF010000074">
    <property type="protein sequence ID" value="MBT1701467.1"/>
    <property type="molecule type" value="Genomic_DNA"/>
</dbReference>
<feature type="transmembrane region" description="Helical" evidence="1">
    <location>
        <begin position="59"/>
        <end position="79"/>
    </location>
</feature>
<dbReference type="Proteomes" id="UP001319200">
    <property type="component" value="Unassembled WGS sequence"/>
</dbReference>
<dbReference type="PANTHER" id="PTHR40031">
    <property type="entry name" value="HYPOTHETICAL MEMBRANE SPANNING PROTEIN"/>
    <property type="match status" value="1"/>
</dbReference>
<dbReference type="GO" id="GO:0016787">
    <property type="term" value="F:hydrolase activity"/>
    <property type="evidence" value="ECO:0007669"/>
    <property type="project" value="UniProtKB-KW"/>
</dbReference>
<dbReference type="InterPro" id="IPR053170">
    <property type="entry name" value="Transcription_regulator"/>
</dbReference>
<dbReference type="PANTHER" id="PTHR40031:SF1">
    <property type="entry name" value="MEMBRANE-BOUND METAL-DEPENDENT HYDROLASE"/>
    <property type="match status" value="1"/>
</dbReference>